<evidence type="ECO:0000256" key="3">
    <source>
        <dbReference type="ARBA" id="ARBA00022991"/>
    </source>
</evidence>
<keyword evidence="3 6" id="KW-0157">Chromophore</keyword>
<dbReference type="Pfam" id="PF00875">
    <property type="entry name" value="DNA_photolyase"/>
    <property type="match status" value="1"/>
</dbReference>
<dbReference type="GO" id="GO:0003677">
    <property type="term" value="F:DNA binding"/>
    <property type="evidence" value="ECO:0007669"/>
    <property type="project" value="TreeGrafter"/>
</dbReference>
<feature type="binding site" evidence="4">
    <location>
        <begin position="264"/>
        <end position="271"/>
    </location>
    <ligand>
        <name>FAD</name>
        <dbReference type="ChEBI" id="CHEBI:57692"/>
    </ligand>
</feature>
<evidence type="ECO:0000256" key="4">
    <source>
        <dbReference type="PIRSR" id="PIRSR602081-1"/>
    </source>
</evidence>
<dbReference type="AlphaFoldDB" id="A0A6I3L1S0"/>
<reference evidence="8 9" key="1">
    <citation type="submission" date="2019-11" db="EMBL/GenBank/DDBJ databases">
        <title>Nocardia sp. nov. CT2-14 isolated from soil.</title>
        <authorList>
            <person name="Kanchanasin P."/>
            <person name="Tanasupawat S."/>
            <person name="Yuki M."/>
            <person name="Kudo T."/>
        </authorList>
    </citation>
    <scope>NUCLEOTIDE SEQUENCE [LARGE SCALE GENOMIC DNA]</scope>
    <source>
        <strain evidence="8 9">CT2-14</strain>
    </source>
</reference>
<dbReference type="Gene3D" id="1.10.579.10">
    <property type="entry name" value="DNA Cyclobutane Dipyrimidine Photolyase, subunit A, domain 3"/>
    <property type="match status" value="1"/>
</dbReference>
<dbReference type="InterPro" id="IPR036134">
    <property type="entry name" value="Crypto/Photolyase_FAD-like_sf"/>
</dbReference>
<feature type="binding site" evidence="4">
    <location>
        <begin position="359"/>
        <end position="361"/>
    </location>
    <ligand>
        <name>FAD</name>
        <dbReference type="ChEBI" id="CHEBI:57692"/>
    </ligand>
</feature>
<dbReference type="EMBL" id="WMBB01000009">
    <property type="protein sequence ID" value="MTE15218.1"/>
    <property type="molecule type" value="Genomic_DNA"/>
</dbReference>
<comment type="similarity">
    <text evidence="6">Belongs to the DNA photolyase family.</text>
</comment>
<evidence type="ECO:0000313" key="8">
    <source>
        <dbReference type="EMBL" id="MTE15218.1"/>
    </source>
</evidence>
<accession>A0A6I3L1S0</accession>
<evidence type="ECO:0000313" key="9">
    <source>
        <dbReference type="Proteomes" id="UP000432464"/>
    </source>
</evidence>
<dbReference type="PANTHER" id="PTHR11455">
    <property type="entry name" value="CRYPTOCHROME"/>
    <property type="match status" value="1"/>
</dbReference>
<dbReference type="InterPro" id="IPR002081">
    <property type="entry name" value="Cryptochrome/DNA_photolyase_1"/>
</dbReference>
<comment type="cofactor">
    <cofactor evidence="4">
        <name>FAD</name>
        <dbReference type="ChEBI" id="CHEBI:57692"/>
    </cofactor>
    <text evidence="4">Binds 1 FAD per subunit.</text>
</comment>
<feature type="site" description="Electron transfer via tryptophanyl radical" evidence="5">
    <location>
        <position position="369"/>
    </location>
</feature>
<dbReference type="Proteomes" id="UP000432464">
    <property type="component" value="Unassembled WGS sequence"/>
</dbReference>
<feature type="site" description="Electron transfer via tryptophanyl radical" evidence="5">
    <location>
        <position position="293"/>
    </location>
</feature>
<keyword evidence="9" id="KW-1185">Reference proteome</keyword>
<feature type="site" description="Electron transfer via tryptophanyl radical" evidence="5">
    <location>
        <position position="346"/>
    </location>
</feature>
<dbReference type="InterPro" id="IPR014729">
    <property type="entry name" value="Rossmann-like_a/b/a_fold"/>
</dbReference>
<sequence>MAATIVLFTRDLRVHDNPALTAACREADQVVPMFVLDADLLARVGRAPNRLRFLSSALRELDDELEGRGGRLVVRHGRVADEIQRTVVEVGADTVHIATDVTHYGRRRERILRERLSAIGCSLRGHGGSITAVEPGAVRPDTGRGHYAVFTPYFRRWLDTPMRRPLTPPVTVRVPDVASEPIPDAADFGSGSPQLAVGGETTGRKLLEWWLSGPVTQYAQDKDVPAADGTSGLSPYLHFGCLSAAEVVSRTDASDPGGLAFIRQLAWRDFYHQVLADEPRAAFADYKPALRPWRSDSHAVAAWRSGLTGYPMVDAGMRQLLLQGWMPGRARLIAASFLVKTLRVDWRIGAEHFERWLVDADIANNRLNWQWMAGTGTDTHSSRVLNPLRQAERFDPHGEYVRRWLPELAHVPGAEIHRPWRAGVPAKDYPPPIVEFNGM</sequence>
<dbReference type="InterPro" id="IPR018394">
    <property type="entry name" value="DNA_photolyase_1_CS_C"/>
</dbReference>
<feature type="binding site" evidence="4">
    <location>
        <position position="218"/>
    </location>
    <ligand>
        <name>FAD</name>
        <dbReference type="ChEBI" id="CHEBI:57692"/>
    </ligand>
</feature>
<dbReference type="InterPro" id="IPR005101">
    <property type="entry name" value="Cryptochr/Photolyase_FAD-bd"/>
</dbReference>
<dbReference type="GO" id="GO:0006950">
    <property type="term" value="P:response to stress"/>
    <property type="evidence" value="ECO:0007669"/>
    <property type="project" value="UniProtKB-ARBA"/>
</dbReference>
<dbReference type="GO" id="GO:0071949">
    <property type="term" value="F:FAD binding"/>
    <property type="evidence" value="ECO:0007669"/>
    <property type="project" value="TreeGrafter"/>
</dbReference>
<evidence type="ECO:0000256" key="6">
    <source>
        <dbReference type="RuleBase" id="RU004182"/>
    </source>
</evidence>
<organism evidence="8 9">
    <name type="scientific">Nocardia aurantiaca</name>
    <dbReference type="NCBI Taxonomy" id="2675850"/>
    <lineage>
        <taxon>Bacteria</taxon>
        <taxon>Bacillati</taxon>
        <taxon>Actinomycetota</taxon>
        <taxon>Actinomycetes</taxon>
        <taxon>Mycobacteriales</taxon>
        <taxon>Nocardiaceae</taxon>
        <taxon>Nocardia</taxon>
    </lineage>
</organism>
<dbReference type="InterPro" id="IPR006050">
    <property type="entry name" value="DNA_photolyase_N"/>
</dbReference>
<dbReference type="GO" id="GO:0009416">
    <property type="term" value="P:response to light stimulus"/>
    <property type="evidence" value="ECO:0007669"/>
    <property type="project" value="TreeGrafter"/>
</dbReference>
<dbReference type="GO" id="GO:0006139">
    <property type="term" value="P:nucleobase-containing compound metabolic process"/>
    <property type="evidence" value="ECO:0007669"/>
    <property type="project" value="UniProtKB-ARBA"/>
</dbReference>
<dbReference type="RefSeq" id="WP_154789626.1">
    <property type="nucleotide sequence ID" value="NZ_WMBB01000009.1"/>
</dbReference>
<feature type="binding site" evidence="4">
    <location>
        <position position="261"/>
    </location>
    <ligand>
        <name>FAD</name>
        <dbReference type="ChEBI" id="CHEBI:57692"/>
    </ligand>
</feature>
<dbReference type="PROSITE" id="PS51645">
    <property type="entry name" value="PHR_CRY_ALPHA_BETA"/>
    <property type="match status" value="1"/>
</dbReference>
<dbReference type="Pfam" id="PF03441">
    <property type="entry name" value="FAD_binding_7"/>
    <property type="match status" value="1"/>
</dbReference>
<evidence type="ECO:0000259" key="7">
    <source>
        <dbReference type="PROSITE" id="PS51645"/>
    </source>
</evidence>
<evidence type="ECO:0000256" key="1">
    <source>
        <dbReference type="ARBA" id="ARBA00022630"/>
    </source>
</evidence>
<dbReference type="SUPFAM" id="SSF48173">
    <property type="entry name" value="Cryptochrome/photolyase FAD-binding domain"/>
    <property type="match status" value="1"/>
</dbReference>
<proteinExistence type="inferred from homology"/>
<dbReference type="SUPFAM" id="SSF52425">
    <property type="entry name" value="Cryptochrome/photolyase, N-terminal domain"/>
    <property type="match status" value="1"/>
</dbReference>
<feature type="binding site" evidence="4">
    <location>
        <begin position="230"/>
        <end position="234"/>
    </location>
    <ligand>
        <name>FAD</name>
        <dbReference type="ChEBI" id="CHEBI:57692"/>
    </ligand>
</feature>
<dbReference type="InterPro" id="IPR036155">
    <property type="entry name" value="Crypto/Photolyase_N_sf"/>
</dbReference>
<keyword evidence="2 4" id="KW-0274">FAD</keyword>
<dbReference type="GO" id="GO:0003904">
    <property type="term" value="F:deoxyribodipyrimidine photo-lyase activity"/>
    <property type="evidence" value="ECO:0007669"/>
    <property type="project" value="TreeGrafter"/>
</dbReference>
<comment type="caution">
    <text evidence="8">The sequence shown here is derived from an EMBL/GenBank/DDBJ whole genome shotgun (WGS) entry which is preliminary data.</text>
</comment>
<dbReference type="Gene3D" id="3.40.50.620">
    <property type="entry name" value="HUPs"/>
    <property type="match status" value="1"/>
</dbReference>
<dbReference type="Gene3D" id="1.25.40.80">
    <property type="match status" value="1"/>
</dbReference>
<dbReference type="PRINTS" id="PR00147">
    <property type="entry name" value="DNAPHOTLYASE"/>
</dbReference>
<name>A0A6I3L1S0_9NOCA</name>
<protein>
    <submittedName>
        <fullName evidence="8">Deoxyribodipyrimidine photo-lyase</fullName>
    </submittedName>
</protein>
<keyword evidence="1 4" id="KW-0285">Flavoprotein</keyword>
<dbReference type="PANTHER" id="PTHR11455:SF9">
    <property type="entry name" value="CRYPTOCHROME CIRCADIAN CLOCK 5 ISOFORM X1"/>
    <property type="match status" value="1"/>
</dbReference>
<feature type="domain" description="Photolyase/cryptochrome alpha/beta" evidence="7">
    <location>
        <begin position="2"/>
        <end position="131"/>
    </location>
</feature>
<gene>
    <name evidence="8" type="ORF">GLP40_20870</name>
</gene>
<dbReference type="PROSITE" id="PS00394">
    <property type="entry name" value="DNA_PHOTOLYASES_1_1"/>
    <property type="match status" value="1"/>
</dbReference>
<keyword evidence="8" id="KW-0456">Lyase</keyword>
<evidence type="ECO:0000256" key="5">
    <source>
        <dbReference type="PIRSR" id="PIRSR602081-2"/>
    </source>
</evidence>
<evidence type="ECO:0000256" key="2">
    <source>
        <dbReference type="ARBA" id="ARBA00022827"/>
    </source>
</evidence>